<name>A0A1J1HL58_9DIPT</name>
<proteinExistence type="predicted"/>
<sequence length="100" mass="11779">MVLILVPLKIQSQCNLNLSDIQTSSFPNNKIKELYEKVDSLLNEIENKLKERNFTQCRNQKKNNFTIDDEADKALDTYLKTVEDKTIFKKMDKVLKINHF</sequence>
<gene>
    <name evidence="1" type="ORF">CLUMA_CG000995</name>
</gene>
<keyword evidence="2" id="KW-1185">Reference proteome</keyword>
<evidence type="ECO:0000313" key="2">
    <source>
        <dbReference type="Proteomes" id="UP000183832"/>
    </source>
</evidence>
<reference evidence="1 2" key="1">
    <citation type="submission" date="2015-04" db="EMBL/GenBank/DDBJ databases">
        <authorList>
            <person name="Syromyatnikov M.Y."/>
            <person name="Popov V.N."/>
        </authorList>
    </citation>
    <scope>NUCLEOTIDE SEQUENCE [LARGE SCALE GENOMIC DNA]</scope>
</reference>
<evidence type="ECO:0000313" key="1">
    <source>
        <dbReference type="EMBL" id="CRK87190.1"/>
    </source>
</evidence>
<dbReference type="EMBL" id="CVRI01000004">
    <property type="protein sequence ID" value="CRK87190.1"/>
    <property type="molecule type" value="Genomic_DNA"/>
</dbReference>
<dbReference type="AlphaFoldDB" id="A0A1J1HL58"/>
<dbReference type="Proteomes" id="UP000183832">
    <property type="component" value="Unassembled WGS sequence"/>
</dbReference>
<protein>
    <submittedName>
        <fullName evidence="1">CLUMA_CG000995, isoform A</fullName>
    </submittedName>
</protein>
<accession>A0A1J1HL58</accession>
<organism evidence="1 2">
    <name type="scientific">Clunio marinus</name>
    <dbReference type="NCBI Taxonomy" id="568069"/>
    <lineage>
        <taxon>Eukaryota</taxon>
        <taxon>Metazoa</taxon>
        <taxon>Ecdysozoa</taxon>
        <taxon>Arthropoda</taxon>
        <taxon>Hexapoda</taxon>
        <taxon>Insecta</taxon>
        <taxon>Pterygota</taxon>
        <taxon>Neoptera</taxon>
        <taxon>Endopterygota</taxon>
        <taxon>Diptera</taxon>
        <taxon>Nematocera</taxon>
        <taxon>Chironomoidea</taxon>
        <taxon>Chironomidae</taxon>
        <taxon>Clunio</taxon>
    </lineage>
</organism>